<accession>A0ABS6XKW1</accession>
<reference evidence="1 2" key="1">
    <citation type="submission" date="2021-07" db="EMBL/GenBank/DDBJ databases">
        <title>Stakelama flava sp. nov., a novel endophytic bacterium isolated from branch of Kandelia candel.</title>
        <authorList>
            <person name="Tuo L."/>
        </authorList>
    </citation>
    <scope>NUCLEOTIDE SEQUENCE [LARGE SCALE GENOMIC DNA]</scope>
    <source>
        <strain evidence="1 2">CBK3Z-3</strain>
    </source>
</reference>
<dbReference type="Proteomes" id="UP001197214">
    <property type="component" value="Unassembled WGS sequence"/>
</dbReference>
<proteinExistence type="predicted"/>
<evidence type="ECO:0000313" key="1">
    <source>
        <dbReference type="EMBL" id="MBW4330045.1"/>
    </source>
</evidence>
<name>A0ABS6XKW1_9SPHN</name>
<protein>
    <submittedName>
        <fullName evidence="1">Uncharacterized protein</fullName>
    </submittedName>
</protein>
<sequence length="76" mass="8759">MRYPDHPAGQRHYPRGFMANTGPINAVAQFRYFVTSRPAVQLSREDRQAAAVDPALEWDADNHCYRRRKRSQGDAL</sequence>
<comment type="caution">
    <text evidence="1">The sequence shown here is derived from an EMBL/GenBank/DDBJ whole genome shotgun (WGS) entry which is preliminary data.</text>
</comment>
<dbReference type="RefSeq" id="WP_219237163.1">
    <property type="nucleotide sequence ID" value="NZ_JAHWZX010000003.1"/>
</dbReference>
<gene>
    <name evidence="1" type="ORF">KY084_04050</name>
</gene>
<keyword evidence="2" id="KW-1185">Reference proteome</keyword>
<organism evidence="1 2">
    <name type="scientific">Stakelama flava</name>
    <dbReference type="NCBI Taxonomy" id="2860338"/>
    <lineage>
        <taxon>Bacteria</taxon>
        <taxon>Pseudomonadati</taxon>
        <taxon>Pseudomonadota</taxon>
        <taxon>Alphaproteobacteria</taxon>
        <taxon>Sphingomonadales</taxon>
        <taxon>Sphingomonadaceae</taxon>
        <taxon>Stakelama</taxon>
    </lineage>
</organism>
<dbReference type="EMBL" id="JAHWZX010000003">
    <property type="protein sequence ID" value="MBW4330045.1"/>
    <property type="molecule type" value="Genomic_DNA"/>
</dbReference>
<evidence type="ECO:0000313" key="2">
    <source>
        <dbReference type="Proteomes" id="UP001197214"/>
    </source>
</evidence>